<evidence type="ECO:0000313" key="2">
    <source>
        <dbReference type="Proteomes" id="UP000789920"/>
    </source>
</evidence>
<accession>A0ACA9SCC4</accession>
<feature type="non-terminal residue" evidence="1">
    <location>
        <position position="159"/>
    </location>
</feature>
<name>A0ACA9SCC4_9GLOM</name>
<organism evidence="1 2">
    <name type="scientific">Racocetra persica</name>
    <dbReference type="NCBI Taxonomy" id="160502"/>
    <lineage>
        <taxon>Eukaryota</taxon>
        <taxon>Fungi</taxon>
        <taxon>Fungi incertae sedis</taxon>
        <taxon>Mucoromycota</taxon>
        <taxon>Glomeromycotina</taxon>
        <taxon>Glomeromycetes</taxon>
        <taxon>Diversisporales</taxon>
        <taxon>Gigasporaceae</taxon>
        <taxon>Racocetra</taxon>
    </lineage>
</organism>
<dbReference type="Proteomes" id="UP000789920">
    <property type="component" value="Unassembled WGS sequence"/>
</dbReference>
<proteinExistence type="predicted"/>
<protein>
    <submittedName>
        <fullName evidence="1">4755_t:CDS:1</fullName>
    </submittedName>
</protein>
<sequence length="159" mass="18286">MLFQIKISTSNIQTNDPNDPTSNISTHDPNDTTHDTNNKTEWCSHCKKFISVNEFMRFSGSKIKKFAIYNDCAKKGRIEKRKKRHKDILPDNINILPLLPNIETPTNDSDSESSENDLIYNISDLEELIALKFREDELDANVSFLVIVEIENKTVDNEI</sequence>
<comment type="caution">
    <text evidence="1">The sequence shown here is derived from an EMBL/GenBank/DDBJ whole genome shotgun (WGS) entry which is preliminary data.</text>
</comment>
<dbReference type="EMBL" id="CAJVQC010106704">
    <property type="protein sequence ID" value="CAG8833510.1"/>
    <property type="molecule type" value="Genomic_DNA"/>
</dbReference>
<reference evidence="1" key="1">
    <citation type="submission" date="2021-06" db="EMBL/GenBank/DDBJ databases">
        <authorList>
            <person name="Kallberg Y."/>
            <person name="Tangrot J."/>
            <person name="Rosling A."/>
        </authorList>
    </citation>
    <scope>NUCLEOTIDE SEQUENCE</scope>
    <source>
        <strain evidence="1">MA461A</strain>
    </source>
</reference>
<evidence type="ECO:0000313" key="1">
    <source>
        <dbReference type="EMBL" id="CAG8833510.1"/>
    </source>
</evidence>
<keyword evidence="2" id="KW-1185">Reference proteome</keyword>
<gene>
    <name evidence="1" type="ORF">RPERSI_LOCUS28848</name>
</gene>